<dbReference type="PANTHER" id="PTHR33048">
    <property type="entry name" value="PTH11-LIKE INTEGRAL MEMBRANE PROTEIN (AFU_ORTHOLOGUE AFUA_5G11245)"/>
    <property type="match status" value="1"/>
</dbReference>
<feature type="transmembrane region" description="Helical" evidence="6">
    <location>
        <begin position="174"/>
        <end position="193"/>
    </location>
</feature>
<dbReference type="GO" id="GO:0016020">
    <property type="term" value="C:membrane"/>
    <property type="evidence" value="ECO:0007669"/>
    <property type="project" value="UniProtKB-SubCell"/>
</dbReference>
<feature type="transmembrane region" description="Helical" evidence="6">
    <location>
        <begin position="12"/>
        <end position="32"/>
    </location>
</feature>
<dbReference type="Pfam" id="PF20684">
    <property type="entry name" value="Fung_rhodopsin"/>
    <property type="match status" value="1"/>
</dbReference>
<evidence type="ECO:0000259" key="7">
    <source>
        <dbReference type="Pfam" id="PF20684"/>
    </source>
</evidence>
<comment type="subcellular location">
    <subcellularLocation>
        <location evidence="1">Membrane</location>
        <topology evidence="1">Multi-pass membrane protein</topology>
    </subcellularLocation>
</comment>
<name>A0A0L1IPF8_ASPN3</name>
<keyword evidence="4 6" id="KW-0472">Membrane</keyword>
<dbReference type="OrthoDB" id="5329176at2759"/>
<keyword evidence="2 6" id="KW-0812">Transmembrane</keyword>
<protein>
    <recommendedName>
        <fullName evidence="7">Rhodopsin domain-containing protein</fullName>
    </recommendedName>
</protein>
<evidence type="ECO:0000256" key="2">
    <source>
        <dbReference type="ARBA" id="ARBA00022692"/>
    </source>
</evidence>
<evidence type="ECO:0000256" key="4">
    <source>
        <dbReference type="ARBA" id="ARBA00023136"/>
    </source>
</evidence>
<evidence type="ECO:0000256" key="1">
    <source>
        <dbReference type="ARBA" id="ARBA00004141"/>
    </source>
</evidence>
<keyword evidence="9" id="KW-1185">Reference proteome</keyword>
<feature type="transmembrane region" description="Helical" evidence="6">
    <location>
        <begin position="205"/>
        <end position="230"/>
    </location>
</feature>
<feature type="domain" description="Rhodopsin" evidence="7">
    <location>
        <begin position="28"/>
        <end position="267"/>
    </location>
</feature>
<accession>A0A0L1IPF8</accession>
<feature type="transmembrane region" description="Helical" evidence="6">
    <location>
        <begin position="44"/>
        <end position="61"/>
    </location>
</feature>
<organism evidence="8 9">
    <name type="scientific">Aspergillus nomiae NRRL (strain ATCC 15546 / NRRL 13137 / CBS 260.88 / M93)</name>
    <dbReference type="NCBI Taxonomy" id="1509407"/>
    <lineage>
        <taxon>Eukaryota</taxon>
        <taxon>Fungi</taxon>
        <taxon>Dikarya</taxon>
        <taxon>Ascomycota</taxon>
        <taxon>Pezizomycotina</taxon>
        <taxon>Eurotiomycetes</taxon>
        <taxon>Eurotiomycetidae</taxon>
        <taxon>Eurotiales</taxon>
        <taxon>Aspergillaceae</taxon>
        <taxon>Aspergillus</taxon>
        <taxon>Aspergillus subgen. Circumdati</taxon>
    </lineage>
</organism>
<comment type="similarity">
    <text evidence="5">Belongs to the SAT4 family.</text>
</comment>
<evidence type="ECO:0000313" key="9">
    <source>
        <dbReference type="Proteomes" id="UP000037505"/>
    </source>
</evidence>
<keyword evidence="3 6" id="KW-1133">Transmembrane helix</keyword>
<gene>
    <name evidence="8" type="ORF">ANOM_010650</name>
</gene>
<feature type="transmembrane region" description="Helical" evidence="6">
    <location>
        <begin position="236"/>
        <end position="257"/>
    </location>
</feature>
<sequence length="363" mass="40326">MGINENLQPMTWAVSMPFVVITSLSCILRIYSRLCLSKSFGADDWFMVAASITWLVNQGILGQMIRFGGGKQDKDVPPENLLKIVTLLFVIEFVYIFCQWLIKMSFLTFYLRVLSISPLYKKIVYGVMAFTSAQTLAVLLFYALQCLPLDAFFHPEAHPNAQCIPTAVTLYFPASMNVLTDLLIYILPIYPLWTLQMSARRRVGLIVCFTVGGSTILVSLLRFIVLVQLASGSRTFYVYGSVAIVTTIELCTAIMTANMPSLRSVWRTHVSGTLYGSSGRKQSSYELGTTSKARGNRRMIKSSIVQRLKQGATNVSHADSEEELCHNGRGNIVVSTQVNVSSVADTSANSPRLPASYYKLRST</sequence>
<dbReference type="Proteomes" id="UP000037505">
    <property type="component" value="Unassembled WGS sequence"/>
</dbReference>
<evidence type="ECO:0000256" key="3">
    <source>
        <dbReference type="ARBA" id="ARBA00022989"/>
    </source>
</evidence>
<dbReference type="InterPro" id="IPR049326">
    <property type="entry name" value="Rhodopsin_dom_fungi"/>
</dbReference>
<dbReference type="InterPro" id="IPR052337">
    <property type="entry name" value="SAT4-like"/>
</dbReference>
<comment type="caution">
    <text evidence="8">The sequence shown here is derived from an EMBL/GenBank/DDBJ whole genome shotgun (WGS) entry which is preliminary data.</text>
</comment>
<feature type="transmembrane region" description="Helical" evidence="6">
    <location>
        <begin position="123"/>
        <end position="144"/>
    </location>
</feature>
<evidence type="ECO:0000256" key="6">
    <source>
        <dbReference type="SAM" id="Phobius"/>
    </source>
</evidence>
<reference evidence="8 9" key="1">
    <citation type="submission" date="2014-06" db="EMBL/GenBank/DDBJ databases">
        <title>The Genome of the Aflatoxigenic Filamentous Fungus Aspergillus nomius.</title>
        <authorList>
            <person name="Moore M.G."/>
            <person name="Shannon B.M."/>
            <person name="Brian M.M."/>
        </authorList>
    </citation>
    <scope>NUCLEOTIDE SEQUENCE [LARGE SCALE GENOMIC DNA]</scope>
    <source>
        <strain evidence="8 9">NRRL 13137</strain>
    </source>
</reference>
<dbReference type="RefSeq" id="XP_015402312.1">
    <property type="nucleotide sequence ID" value="XM_015555906.1"/>
</dbReference>
<dbReference type="PANTHER" id="PTHR33048:SF47">
    <property type="entry name" value="INTEGRAL MEMBRANE PROTEIN-RELATED"/>
    <property type="match status" value="1"/>
</dbReference>
<dbReference type="GeneID" id="26812454"/>
<feature type="transmembrane region" description="Helical" evidence="6">
    <location>
        <begin position="81"/>
        <end position="102"/>
    </location>
</feature>
<dbReference type="AlphaFoldDB" id="A0A0L1IPF8"/>
<evidence type="ECO:0000256" key="5">
    <source>
        <dbReference type="ARBA" id="ARBA00038359"/>
    </source>
</evidence>
<evidence type="ECO:0000313" key="8">
    <source>
        <dbReference type="EMBL" id="KNG81389.1"/>
    </source>
</evidence>
<dbReference type="EMBL" id="JNOM01000454">
    <property type="protein sequence ID" value="KNG81389.1"/>
    <property type="molecule type" value="Genomic_DNA"/>
</dbReference>
<proteinExistence type="inferred from homology"/>